<dbReference type="EMBL" id="CAJNNV010025167">
    <property type="protein sequence ID" value="CAE8612816.1"/>
    <property type="molecule type" value="Genomic_DNA"/>
</dbReference>
<protein>
    <submittedName>
        <fullName evidence="1">Uncharacterized protein</fullName>
    </submittedName>
</protein>
<organism evidence="1 2">
    <name type="scientific">Polarella glacialis</name>
    <name type="common">Dinoflagellate</name>
    <dbReference type="NCBI Taxonomy" id="89957"/>
    <lineage>
        <taxon>Eukaryota</taxon>
        <taxon>Sar</taxon>
        <taxon>Alveolata</taxon>
        <taxon>Dinophyceae</taxon>
        <taxon>Suessiales</taxon>
        <taxon>Suessiaceae</taxon>
        <taxon>Polarella</taxon>
    </lineage>
</organism>
<dbReference type="Proteomes" id="UP000654075">
    <property type="component" value="Unassembled WGS sequence"/>
</dbReference>
<reference evidence="1" key="1">
    <citation type="submission" date="2021-02" db="EMBL/GenBank/DDBJ databases">
        <authorList>
            <person name="Dougan E. K."/>
            <person name="Rhodes N."/>
            <person name="Thang M."/>
            <person name="Chan C."/>
        </authorList>
    </citation>
    <scope>NUCLEOTIDE SEQUENCE</scope>
</reference>
<feature type="non-terminal residue" evidence="1">
    <location>
        <position position="236"/>
    </location>
</feature>
<comment type="caution">
    <text evidence="1">The sequence shown here is derived from an EMBL/GenBank/DDBJ whole genome shotgun (WGS) entry which is preliminary data.</text>
</comment>
<sequence>AQLARILEVAVAPALPGGAWFDGALQYFICPLGTNCTTLPNLQVRVIKSSSSCGCAAEVPTLEVHGFYKACYCLPDVPRADGNPVACTADGDFTALAGSVLGMGPEPARLAALTAVLGQSWEKGISDLTHVYSGVYKAMLQYAAGWLFDSLTFPSVVQITNATEPSCGFNPSACDLVGEVFCTLGETCVVRLNGTSMNESSGLKVLRTQYSCASSLSSPILAAFEGMANPKTSCTR</sequence>
<gene>
    <name evidence="1" type="ORF">PGLA1383_LOCUS30602</name>
</gene>
<dbReference type="AlphaFoldDB" id="A0A813FEC2"/>
<evidence type="ECO:0000313" key="1">
    <source>
        <dbReference type="EMBL" id="CAE8612816.1"/>
    </source>
</evidence>
<keyword evidence="2" id="KW-1185">Reference proteome</keyword>
<feature type="non-terminal residue" evidence="1">
    <location>
        <position position="1"/>
    </location>
</feature>
<accession>A0A813FEC2</accession>
<evidence type="ECO:0000313" key="2">
    <source>
        <dbReference type="Proteomes" id="UP000654075"/>
    </source>
</evidence>
<name>A0A813FEC2_POLGL</name>
<proteinExistence type="predicted"/>